<feature type="transmembrane region" description="Helical" evidence="1">
    <location>
        <begin position="258"/>
        <end position="275"/>
    </location>
</feature>
<dbReference type="InterPro" id="IPR002656">
    <property type="entry name" value="Acyl_transf_3_dom"/>
</dbReference>
<feature type="transmembrane region" description="Helical" evidence="1">
    <location>
        <begin position="59"/>
        <end position="78"/>
    </location>
</feature>
<name>A0A1L5PYQ4_PSEPU</name>
<keyword evidence="1" id="KW-1133">Transmembrane helix</keyword>
<sequence length="354" mass="39329">MLMFGDVMEGRGRDNNFLIIRLLAATAVVVGHSFALSYLECLSCADPGLLLGMPVPVHSLGVEVFFMVSGFLIAASGEKNSTRDFYLARALRILPGLLVCLLLMAFVLGPVITSLPLGEYLSQRQVYRYVYSPLLVFKDAQFLLPGVSFTPRPYGASVNGSLWTIPLEMRMYVVLWLLVLVAKVCRWPMTGLTLVALVVALGLHTLHPAFAEYPFKLVVCFLAGAVFYSYRAVIPYTGWLLFAFVALFLLAKGGRLEVFAFAVLTMYGTLYVAYCPQLKLPSFVEDYSYGIYLYAFPIQQVLAWAMPWAGPYWLMLAAVPASWLAGYVSWGLVEKPALAMRKRFSRAGSRQQLA</sequence>
<evidence type="ECO:0000313" key="3">
    <source>
        <dbReference type="EMBL" id="APO85304.1"/>
    </source>
</evidence>
<organism evidence="3 4">
    <name type="scientific">Pseudomonas putida</name>
    <name type="common">Arthrobacter siderocapsulatus</name>
    <dbReference type="NCBI Taxonomy" id="303"/>
    <lineage>
        <taxon>Bacteria</taxon>
        <taxon>Pseudomonadati</taxon>
        <taxon>Pseudomonadota</taxon>
        <taxon>Gammaproteobacteria</taxon>
        <taxon>Pseudomonadales</taxon>
        <taxon>Pseudomonadaceae</taxon>
        <taxon>Pseudomonas</taxon>
    </lineage>
</organism>
<feature type="transmembrane region" description="Helical" evidence="1">
    <location>
        <begin position="236"/>
        <end position="252"/>
    </location>
</feature>
<proteinExistence type="predicted"/>
<keyword evidence="3" id="KW-0808">Transferase</keyword>
<dbReference type="AlphaFoldDB" id="A0A1L5PYQ4"/>
<keyword evidence="1" id="KW-0472">Membrane</keyword>
<evidence type="ECO:0000256" key="1">
    <source>
        <dbReference type="SAM" id="Phobius"/>
    </source>
</evidence>
<dbReference type="InterPro" id="IPR050879">
    <property type="entry name" value="Acyltransferase_3"/>
</dbReference>
<protein>
    <submittedName>
        <fullName evidence="3">Acyltransferase</fullName>
    </submittedName>
</protein>
<dbReference type="GO" id="GO:0016020">
    <property type="term" value="C:membrane"/>
    <property type="evidence" value="ECO:0007669"/>
    <property type="project" value="TreeGrafter"/>
</dbReference>
<evidence type="ECO:0000259" key="2">
    <source>
        <dbReference type="Pfam" id="PF01757"/>
    </source>
</evidence>
<evidence type="ECO:0000313" key="4">
    <source>
        <dbReference type="Proteomes" id="UP000185146"/>
    </source>
</evidence>
<feature type="transmembrane region" description="Helical" evidence="1">
    <location>
        <begin position="162"/>
        <end position="182"/>
    </location>
</feature>
<dbReference type="Pfam" id="PF01757">
    <property type="entry name" value="Acyl_transf_3"/>
    <property type="match status" value="1"/>
</dbReference>
<dbReference type="RefSeq" id="WP_075046896.1">
    <property type="nucleotide sequence ID" value="NZ_CP018743.1"/>
</dbReference>
<gene>
    <name evidence="3" type="ORF">BL240_03845</name>
</gene>
<dbReference type="PANTHER" id="PTHR23028:SF131">
    <property type="entry name" value="BLR2367 PROTEIN"/>
    <property type="match status" value="1"/>
</dbReference>
<dbReference type="Proteomes" id="UP000185146">
    <property type="component" value="Chromosome"/>
</dbReference>
<feature type="transmembrane region" description="Helical" evidence="1">
    <location>
        <begin position="312"/>
        <end position="333"/>
    </location>
</feature>
<accession>A0A1L5PYQ4</accession>
<dbReference type="EMBL" id="CP018743">
    <property type="protein sequence ID" value="APO85304.1"/>
    <property type="molecule type" value="Genomic_DNA"/>
</dbReference>
<keyword evidence="1" id="KW-0812">Transmembrane</keyword>
<keyword evidence="3" id="KW-0012">Acyltransferase</keyword>
<feature type="domain" description="Acyltransferase 3" evidence="2">
    <location>
        <begin position="19"/>
        <end position="303"/>
    </location>
</feature>
<dbReference type="GO" id="GO:0016747">
    <property type="term" value="F:acyltransferase activity, transferring groups other than amino-acyl groups"/>
    <property type="evidence" value="ECO:0007669"/>
    <property type="project" value="InterPro"/>
</dbReference>
<dbReference type="GO" id="GO:0000271">
    <property type="term" value="P:polysaccharide biosynthetic process"/>
    <property type="evidence" value="ECO:0007669"/>
    <property type="project" value="TreeGrafter"/>
</dbReference>
<feature type="transmembrane region" description="Helical" evidence="1">
    <location>
        <begin position="189"/>
        <end position="207"/>
    </location>
</feature>
<feature type="transmembrane region" description="Helical" evidence="1">
    <location>
        <begin position="90"/>
        <end position="112"/>
    </location>
</feature>
<feature type="transmembrane region" description="Helical" evidence="1">
    <location>
        <begin position="18"/>
        <end position="39"/>
    </location>
</feature>
<dbReference type="PANTHER" id="PTHR23028">
    <property type="entry name" value="ACETYLTRANSFERASE"/>
    <property type="match status" value="1"/>
</dbReference>
<reference evidence="3 4" key="1">
    <citation type="submission" date="2016-12" db="EMBL/GenBank/DDBJ databases">
        <title>Draft Genome Sequence of Mercury Resistant Pseudomonas DRA525.</title>
        <authorList>
            <person name="Drace K.M."/>
        </authorList>
    </citation>
    <scope>NUCLEOTIDE SEQUENCE [LARGE SCALE GENOMIC DNA]</scope>
    <source>
        <strain evidence="3 4">DRA525</strain>
    </source>
</reference>